<dbReference type="STRING" id="1314790.A0A1Y1XKM0"/>
<evidence type="ECO:0000256" key="1">
    <source>
        <dbReference type="ARBA" id="ARBA00022763"/>
    </source>
</evidence>
<dbReference type="PANTHER" id="PTHR42942:SF1">
    <property type="entry name" value="ALKYLTRANSFERASE-LIKE PROTEIN 1"/>
    <property type="match status" value="1"/>
</dbReference>
<organism evidence="3 4">
    <name type="scientific">Basidiobolus meristosporus CBS 931.73</name>
    <dbReference type="NCBI Taxonomy" id="1314790"/>
    <lineage>
        <taxon>Eukaryota</taxon>
        <taxon>Fungi</taxon>
        <taxon>Fungi incertae sedis</taxon>
        <taxon>Zoopagomycota</taxon>
        <taxon>Entomophthoromycotina</taxon>
        <taxon>Basidiobolomycetes</taxon>
        <taxon>Basidiobolales</taxon>
        <taxon>Basidiobolaceae</taxon>
        <taxon>Basidiobolus</taxon>
    </lineage>
</organism>
<dbReference type="GO" id="GO:0008168">
    <property type="term" value="F:methyltransferase activity"/>
    <property type="evidence" value="ECO:0007669"/>
    <property type="project" value="UniProtKB-KW"/>
</dbReference>
<dbReference type="InterPro" id="IPR036217">
    <property type="entry name" value="MethylDNA_cys_MeTrfase_DNAb"/>
</dbReference>
<keyword evidence="3" id="KW-0808">Transferase</keyword>
<dbReference type="InterPro" id="IPR052520">
    <property type="entry name" value="ATL_DNA_repair"/>
</dbReference>
<feature type="domain" description="Methylated-DNA-[protein]-cysteine S-methyltransferase DNA binding" evidence="2">
    <location>
        <begin position="6"/>
        <end position="94"/>
    </location>
</feature>
<dbReference type="Gene3D" id="1.10.10.10">
    <property type="entry name" value="Winged helix-like DNA-binding domain superfamily/Winged helix DNA-binding domain"/>
    <property type="match status" value="1"/>
</dbReference>
<evidence type="ECO:0000313" key="3">
    <source>
        <dbReference type="EMBL" id="ORX86307.1"/>
    </source>
</evidence>
<dbReference type="InterPro" id="IPR036388">
    <property type="entry name" value="WH-like_DNA-bd_sf"/>
</dbReference>
<protein>
    <submittedName>
        <fullName evidence="3">DNA binding methylated-DNA--cysteine S-methyltransferase</fullName>
    </submittedName>
</protein>
<dbReference type="AlphaFoldDB" id="A0A1Y1XKM0"/>
<reference evidence="3 4" key="1">
    <citation type="submission" date="2016-07" db="EMBL/GenBank/DDBJ databases">
        <title>Pervasive Adenine N6-methylation of Active Genes in Fungi.</title>
        <authorList>
            <consortium name="DOE Joint Genome Institute"/>
            <person name="Mondo S.J."/>
            <person name="Dannebaum R.O."/>
            <person name="Kuo R.C."/>
            <person name="Labutti K."/>
            <person name="Haridas S."/>
            <person name="Kuo A."/>
            <person name="Salamov A."/>
            <person name="Ahrendt S.R."/>
            <person name="Lipzen A."/>
            <person name="Sullivan W."/>
            <person name="Andreopoulos W.B."/>
            <person name="Clum A."/>
            <person name="Lindquist E."/>
            <person name="Daum C."/>
            <person name="Ramamoorthy G.K."/>
            <person name="Gryganskyi A."/>
            <person name="Culley D."/>
            <person name="Magnuson J.K."/>
            <person name="James T.Y."/>
            <person name="O'Malley M.A."/>
            <person name="Stajich J.E."/>
            <person name="Spatafora J.W."/>
            <person name="Visel A."/>
            <person name="Grigoriev I.V."/>
        </authorList>
    </citation>
    <scope>NUCLEOTIDE SEQUENCE [LARGE SCALE GENOMIC DNA]</scope>
    <source>
        <strain evidence="3 4">CBS 931.73</strain>
    </source>
</reference>
<evidence type="ECO:0000259" key="2">
    <source>
        <dbReference type="Pfam" id="PF01035"/>
    </source>
</evidence>
<dbReference type="GO" id="GO:0032259">
    <property type="term" value="P:methylation"/>
    <property type="evidence" value="ECO:0007669"/>
    <property type="project" value="UniProtKB-KW"/>
</dbReference>
<dbReference type="Pfam" id="PF01035">
    <property type="entry name" value="DNA_binding_1"/>
    <property type="match status" value="1"/>
</dbReference>
<evidence type="ECO:0000313" key="4">
    <source>
        <dbReference type="Proteomes" id="UP000193498"/>
    </source>
</evidence>
<sequence length="134" mass="14814">MSRQEFLHDVYSAVQQVPEGKVTTYGHIARLIQFPRHARHVGNALNRLGFVPLPPFHSQNVPWQRIVASNGNISPRDNIESCYLQADLLREEGVIVAEPTIGPEFVGGGGGKVDLAVFGWFPDRLPSEEQDASP</sequence>
<keyword evidence="4" id="KW-1185">Reference proteome</keyword>
<comment type="caution">
    <text evidence="3">The sequence shown here is derived from an EMBL/GenBank/DDBJ whole genome shotgun (WGS) entry which is preliminary data.</text>
</comment>
<dbReference type="SUPFAM" id="SSF46767">
    <property type="entry name" value="Methylated DNA-protein cysteine methyltransferase, C-terminal domain"/>
    <property type="match status" value="1"/>
</dbReference>
<keyword evidence="3" id="KW-0489">Methyltransferase</keyword>
<dbReference type="OrthoDB" id="2548197at2759"/>
<dbReference type="CDD" id="cd06445">
    <property type="entry name" value="ATase"/>
    <property type="match status" value="1"/>
</dbReference>
<dbReference type="InterPro" id="IPR014048">
    <property type="entry name" value="MethylDNA_cys_MeTrfase_DNA-bd"/>
</dbReference>
<name>A0A1Y1XKM0_9FUNG</name>
<dbReference type="InParanoid" id="A0A1Y1XKM0"/>
<dbReference type="GO" id="GO:0006281">
    <property type="term" value="P:DNA repair"/>
    <property type="evidence" value="ECO:0007669"/>
    <property type="project" value="InterPro"/>
</dbReference>
<dbReference type="Proteomes" id="UP000193498">
    <property type="component" value="Unassembled WGS sequence"/>
</dbReference>
<dbReference type="EMBL" id="MCFE01000573">
    <property type="protein sequence ID" value="ORX86307.1"/>
    <property type="molecule type" value="Genomic_DNA"/>
</dbReference>
<proteinExistence type="predicted"/>
<dbReference type="PANTHER" id="PTHR42942">
    <property type="entry name" value="6-O-METHYLGUANINE DNA METHYLTRANSFERASE"/>
    <property type="match status" value="1"/>
</dbReference>
<keyword evidence="1" id="KW-0227">DNA damage</keyword>
<accession>A0A1Y1XKM0</accession>
<gene>
    <name evidence="3" type="ORF">K493DRAFT_291303</name>
</gene>